<dbReference type="AlphaFoldDB" id="A0A392U9V3"/>
<organism evidence="1 2">
    <name type="scientific">Trifolium medium</name>
    <dbReference type="NCBI Taxonomy" id="97028"/>
    <lineage>
        <taxon>Eukaryota</taxon>
        <taxon>Viridiplantae</taxon>
        <taxon>Streptophyta</taxon>
        <taxon>Embryophyta</taxon>
        <taxon>Tracheophyta</taxon>
        <taxon>Spermatophyta</taxon>
        <taxon>Magnoliopsida</taxon>
        <taxon>eudicotyledons</taxon>
        <taxon>Gunneridae</taxon>
        <taxon>Pentapetalae</taxon>
        <taxon>rosids</taxon>
        <taxon>fabids</taxon>
        <taxon>Fabales</taxon>
        <taxon>Fabaceae</taxon>
        <taxon>Papilionoideae</taxon>
        <taxon>50 kb inversion clade</taxon>
        <taxon>NPAAA clade</taxon>
        <taxon>Hologalegina</taxon>
        <taxon>IRL clade</taxon>
        <taxon>Trifolieae</taxon>
        <taxon>Trifolium</taxon>
    </lineage>
</organism>
<comment type="caution">
    <text evidence="1">The sequence shown here is derived from an EMBL/GenBank/DDBJ whole genome shotgun (WGS) entry which is preliminary data.</text>
</comment>
<keyword evidence="2" id="KW-1185">Reference proteome</keyword>
<feature type="non-terminal residue" evidence="1">
    <location>
        <position position="1"/>
    </location>
</feature>
<feature type="non-terminal residue" evidence="1">
    <location>
        <position position="66"/>
    </location>
</feature>
<name>A0A392U9V3_9FABA</name>
<reference evidence="1 2" key="1">
    <citation type="journal article" date="2018" name="Front. Plant Sci.">
        <title>Red Clover (Trifolium pratense) and Zigzag Clover (T. medium) - A Picture of Genomic Similarities and Differences.</title>
        <authorList>
            <person name="Dluhosova J."/>
            <person name="Istvanek J."/>
            <person name="Nedelnik J."/>
            <person name="Repkova J."/>
        </authorList>
    </citation>
    <scope>NUCLEOTIDE SEQUENCE [LARGE SCALE GENOMIC DNA]</scope>
    <source>
        <strain evidence="2">cv. 10/8</strain>
        <tissue evidence="1">Leaf</tissue>
    </source>
</reference>
<protein>
    <submittedName>
        <fullName evidence="1">Uncharacterized protein</fullName>
    </submittedName>
</protein>
<accession>A0A392U9V3</accession>
<proteinExistence type="predicted"/>
<evidence type="ECO:0000313" key="1">
    <source>
        <dbReference type="EMBL" id="MCI70162.1"/>
    </source>
</evidence>
<dbReference type="EMBL" id="LXQA010769842">
    <property type="protein sequence ID" value="MCI70162.1"/>
    <property type="molecule type" value="Genomic_DNA"/>
</dbReference>
<dbReference type="Proteomes" id="UP000265520">
    <property type="component" value="Unassembled WGS sequence"/>
</dbReference>
<sequence length="66" mass="7472">KDYDDELAKARVEFNGEVDLLKNKHAEDCALLAKDARNLTRARNCAIVTLCKARRDLVITPEENTI</sequence>
<evidence type="ECO:0000313" key="2">
    <source>
        <dbReference type="Proteomes" id="UP000265520"/>
    </source>
</evidence>